<dbReference type="Gene3D" id="3.30.300.30">
    <property type="match status" value="1"/>
</dbReference>
<organism evidence="5">
    <name type="scientific">Pseudomonas sp. 19-rlim</name>
    <dbReference type="NCBI Taxonomy" id="1084570"/>
    <lineage>
        <taxon>Bacteria</taxon>
        <taxon>Pseudomonadati</taxon>
        <taxon>Pseudomonadota</taxon>
        <taxon>Gammaproteobacteria</taxon>
        <taxon>Pseudomonadales</taxon>
        <taxon>Pseudomonadaceae</taxon>
        <taxon>Pseudomonas</taxon>
    </lineage>
</organism>
<dbReference type="InterPro" id="IPR042099">
    <property type="entry name" value="ANL_N_sf"/>
</dbReference>
<dbReference type="GO" id="GO:0016878">
    <property type="term" value="F:acid-thiol ligase activity"/>
    <property type="evidence" value="ECO:0007669"/>
    <property type="project" value="UniProtKB-ARBA"/>
</dbReference>
<keyword evidence="2 5" id="KW-0436">Ligase</keyword>
<sequence>MRITQLLEQAVHSRGQHTATLCAGRERTWQQLGERIPRAAAALQALGLEAGDTVAVLAMNSDNYIETFFAVPWAGGVLAPLNIRWSVQENRYALEDSRARFLLVDENFAEQARQLAAQLPALERVIHIGQGPAPADMPGYEQLIEQYPAIADSGRADNDLYVIFYTGGTTGHPKGVAMSHRAIYFSALSYLSMLTHTRHLRHIYVPGFFHFAAASSVWYITLSGGTHIVLPKFEMHTFMQGVSQHRATNTVLVPTMINMLMTHPDFSQYDLSSLKTCIYGGSPMPEALMRRAIELLPDWQFRQIYGMTETGGFATMLHWEDHTADGNRIKSAGQPAPGVSLRIVDSTGAPVAANVLGEICIRSTALMDGYLHSPDSTQAVLHDGWMHTGDAGYLDEQGFLFVADRYKDMIVSGGENVYSVEVERVLYLHPAVQEAAVIGVPHQQWGESVHALVVLRQGAQATAQELMQFCREHIAGYKVPRSIDFQDQPLPTTPVGKIRKNVIRDQYLSRLDKH</sequence>
<dbReference type="PANTHER" id="PTHR43767">
    <property type="entry name" value="LONG-CHAIN-FATTY-ACID--COA LIGASE"/>
    <property type="match status" value="1"/>
</dbReference>
<evidence type="ECO:0000313" key="5">
    <source>
        <dbReference type="EMBL" id="AEO27382.1"/>
    </source>
</evidence>
<dbReference type="InterPro" id="IPR025110">
    <property type="entry name" value="AMP-bd_C"/>
</dbReference>
<dbReference type="PROSITE" id="PS00455">
    <property type="entry name" value="AMP_BINDING"/>
    <property type="match status" value="1"/>
</dbReference>
<protein>
    <submittedName>
        <fullName evidence="5">AMP-dependent synthetase and ligase</fullName>
    </submittedName>
</protein>
<name>G3LGY8_9PSED</name>
<dbReference type="InterPro" id="IPR045851">
    <property type="entry name" value="AMP-bd_C_sf"/>
</dbReference>
<dbReference type="InterPro" id="IPR050237">
    <property type="entry name" value="ATP-dep_AMP-bd_enzyme"/>
</dbReference>
<dbReference type="EMBL" id="JN379032">
    <property type="protein sequence ID" value="AEO27382.1"/>
    <property type="molecule type" value="Genomic_DNA"/>
</dbReference>
<dbReference type="InterPro" id="IPR020845">
    <property type="entry name" value="AMP-binding_CS"/>
</dbReference>
<feature type="domain" description="AMP-dependent synthetase/ligase" evidence="3">
    <location>
        <begin position="8"/>
        <end position="371"/>
    </location>
</feature>
<proteinExistence type="inferred from homology"/>
<evidence type="ECO:0000259" key="3">
    <source>
        <dbReference type="Pfam" id="PF00501"/>
    </source>
</evidence>
<evidence type="ECO:0000256" key="2">
    <source>
        <dbReference type="ARBA" id="ARBA00022598"/>
    </source>
</evidence>
<dbReference type="Gene3D" id="3.40.50.12780">
    <property type="entry name" value="N-terminal domain of ligase-like"/>
    <property type="match status" value="1"/>
</dbReference>
<dbReference type="NCBIfam" id="NF004837">
    <property type="entry name" value="PRK06187.1"/>
    <property type="match status" value="1"/>
</dbReference>
<feature type="domain" description="AMP-binding enzyme C-terminal" evidence="4">
    <location>
        <begin position="421"/>
        <end position="497"/>
    </location>
</feature>
<accession>G3LGY8</accession>
<dbReference type="Pfam" id="PF00501">
    <property type="entry name" value="AMP-binding"/>
    <property type="match status" value="1"/>
</dbReference>
<evidence type="ECO:0000256" key="1">
    <source>
        <dbReference type="ARBA" id="ARBA00006432"/>
    </source>
</evidence>
<dbReference type="AlphaFoldDB" id="G3LGY8"/>
<dbReference type="SUPFAM" id="SSF56801">
    <property type="entry name" value="Acetyl-CoA synthetase-like"/>
    <property type="match status" value="1"/>
</dbReference>
<dbReference type="FunFam" id="3.30.300.30:FF:000008">
    <property type="entry name" value="2,3-dihydroxybenzoate-AMP ligase"/>
    <property type="match status" value="1"/>
</dbReference>
<reference evidence="5" key="1">
    <citation type="submission" date="2011-07" db="EMBL/GenBank/DDBJ databases">
        <title>Biodegradation of r-limonene and other terpenes by Pseudomonas sp. strain 19-rlim.</title>
        <authorList>
            <person name="Eaton R.W."/>
        </authorList>
    </citation>
    <scope>NUCLEOTIDE SEQUENCE</scope>
    <source>
        <strain evidence="5">19-rlim</strain>
    </source>
</reference>
<dbReference type="PANTHER" id="PTHR43767:SF1">
    <property type="entry name" value="NONRIBOSOMAL PEPTIDE SYNTHASE PES1 (EUROFUNG)-RELATED"/>
    <property type="match status" value="1"/>
</dbReference>
<dbReference type="InterPro" id="IPR000873">
    <property type="entry name" value="AMP-dep_synth/lig_dom"/>
</dbReference>
<comment type="similarity">
    <text evidence="1">Belongs to the ATP-dependent AMP-binding enzyme family.</text>
</comment>
<evidence type="ECO:0000259" key="4">
    <source>
        <dbReference type="Pfam" id="PF13193"/>
    </source>
</evidence>
<dbReference type="Pfam" id="PF13193">
    <property type="entry name" value="AMP-binding_C"/>
    <property type="match status" value="1"/>
</dbReference>